<dbReference type="EMBL" id="CP032630">
    <property type="protein sequence ID" value="AYF97931.1"/>
    <property type="molecule type" value="Genomic_DNA"/>
</dbReference>
<dbReference type="NCBIfam" id="TIGR03057">
    <property type="entry name" value="xxxLxxG_by_4"/>
    <property type="match status" value="7"/>
</dbReference>
<name>A0A387B7Z7_9MICO</name>
<dbReference type="SUPFAM" id="SSF101967">
    <property type="entry name" value="Adhesin YadA, collagen-binding domain"/>
    <property type="match status" value="1"/>
</dbReference>
<reference evidence="3" key="1">
    <citation type="submission" date="2018-09" db="EMBL/GenBank/DDBJ databases">
        <title>Genome sequencing of strain 2DFWR-13.</title>
        <authorList>
            <person name="Heo J."/>
            <person name="Kim S.-J."/>
            <person name="Kwon S.-W."/>
        </authorList>
    </citation>
    <scope>NUCLEOTIDE SEQUENCE [LARGE SCALE GENOMIC DNA]</scope>
    <source>
        <strain evidence="3">2DFWR-13</strain>
    </source>
</reference>
<dbReference type="Gene3D" id="1.10.287.950">
    <property type="entry name" value="Methyl-accepting chemotaxis protein"/>
    <property type="match status" value="2"/>
</dbReference>
<gene>
    <name evidence="2" type="ORF">D7I47_06435</name>
</gene>
<keyword evidence="1" id="KW-0812">Transmembrane</keyword>
<dbReference type="Proteomes" id="UP000278886">
    <property type="component" value="Chromosome"/>
</dbReference>
<sequence>MTSATFSTHRHGAGAKTALTVLAVLLLVVFGLFMLTSDKITSGAAQLADGLETAHAGSGDLAAGAVTLADGNAQLADGAASAAAGAAKLSDGAGSAADGATRLAAGADSLAAGAQSAASGALSVSSGSTKVASGANSVAAGVDSAIDGVAQLRAGAIALRDGVLSTQPGGLIRSISDIGLIVDGVGSSTGTLAGVAAGSRTEAQNLQAYISANLAVGEPLTADELTALLTAAGTWNAQANALNTNLLGLQNAISGTAPIAPSTTPTLKQAMGALSAGVTNLATTKIDGANGLVGGLDTFRTKLLPLQQGAASLAAGASDLNAGASKLTTGTQNLAAGSTTLAENAGALASGVGALASGASELADGTAALSEGAASASDGSTQLSDGASTLDAGTAQLADGATQLHSGASSMTFGSLLPWVLVIGGVLVVLLGLWIVHRVRSRSAA</sequence>
<keyword evidence="1" id="KW-1133">Transmembrane helix</keyword>
<feature type="transmembrane region" description="Helical" evidence="1">
    <location>
        <begin position="12"/>
        <end position="35"/>
    </location>
</feature>
<proteinExistence type="predicted"/>
<protein>
    <recommendedName>
        <fullName evidence="4">Methyl-accepting chemotaxis protein</fullName>
    </recommendedName>
</protein>
<evidence type="ECO:0000313" key="2">
    <source>
        <dbReference type="EMBL" id="AYF97931.1"/>
    </source>
</evidence>
<organism evidence="2 3">
    <name type="scientific">Protaetiibacter intestinalis</name>
    <dbReference type="NCBI Taxonomy" id="2419774"/>
    <lineage>
        <taxon>Bacteria</taxon>
        <taxon>Bacillati</taxon>
        <taxon>Actinomycetota</taxon>
        <taxon>Actinomycetes</taxon>
        <taxon>Micrococcales</taxon>
        <taxon>Microbacteriaceae</taxon>
        <taxon>Protaetiibacter</taxon>
    </lineage>
</organism>
<evidence type="ECO:0008006" key="4">
    <source>
        <dbReference type="Google" id="ProtNLM"/>
    </source>
</evidence>
<dbReference type="AlphaFoldDB" id="A0A387B7Z7"/>
<evidence type="ECO:0000313" key="3">
    <source>
        <dbReference type="Proteomes" id="UP000278886"/>
    </source>
</evidence>
<evidence type="ECO:0000256" key="1">
    <source>
        <dbReference type="SAM" id="Phobius"/>
    </source>
</evidence>
<keyword evidence="1" id="KW-0472">Membrane</keyword>
<keyword evidence="3" id="KW-1185">Reference proteome</keyword>
<accession>A0A387B7Z7</accession>
<dbReference type="InterPro" id="IPR023908">
    <property type="entry name" value="xxxLxxG_rpt"/>
</dbReference>
<feature type="transmembrane region" description="Helical" evidence="1">
    <location>
        <begin position="416"/>
        <end position="436"/>
    </location>
</feature>
<dbReference type="RefSeq" id="WP_120762279.1">
    <property type="nucleotide sequence ID" value="NZ_CP032630.1"/>
</dbReference>
<dbReference type="InterPro" id="IPR011049">
    <property type="entry name" value="Serralysin-like_metalloprot_C"/>
</dbReference>
<dbReference type="KEGG" id="lyd:D7I47_06435"/>
<dbReference type="OrthoDB" id="9811483at2"/>